<evidence type="ECO:0000256" key="6">
    <source>
        <dbReference type="ARBA" id="ARBA00022737"/>
    </source>
</evidence>
<feature type="compositionally biased region" description="Low complexity" evidence="14">
    <location>
        <begin position="1101"/>
        <end position="1112"/>
    </location>
</feature>
<dbReference type="CDD" id="cd17744">
    <property type="entry name" value="BRCT_MDC1_rpt1"/>
    <property type="match status" value="1"/>
</dbReference>
<feature type="region of interest" description="Disordered" evidence="14">
    <location>
        <begin position="199"/>
        <end position="250"/>
    </location>
</feature>
<feature type="compositionally biased region" description="Polar residues" evidence="14">
    <location>
        <begin position="1517"/>
        <end position="1527"/>
    </location>
</feature>
<evidence type="ECO:0000256" key="2">
    <source>
        <dbReference type="ARBA" id="ARBA00004286"/>
    </source>
</evidence>
<dbReference type="Pfam" id="PF00498">
    <property type="entry name" value="FHA"/>
    <property type="match status" value="1"/>
</dbReference>
<feature type="domain" description="BRCT" evidence="15">
    <location>
        <begin position="1653"/>
        <end position="1717"/>
    </location>
</feature>
<dbReference type="CDD" id="cd22665">
    <property type="entry name" value="FHA_MDC1"/>
    <property type="match status" value="1"/>
</dbReference>
<evidence type="ECO:0000256" key="11">
    <source>
        <dbReference type="ARBA" id="ARBA00023306"/>
    </source>
</evidence>
<keyword evidence="6" id="KW-0677">Repeat</keyword>
<feature type="compositionally biased region" description="Acidic residues" evidence="14">
    <location>
        <begin position="148"/>
        <end position="164"/>
    </location>
</feature>
<feature type="compositionally biased region" description="Acidic residues" evidence="14">
    <location>
        <begin position="859"/>
        <end position="870"/>
    </location>
</feature>
<comment type="subcellular location">
    <subcellularLocation>
        <location evidence="2">Chromosome</location>
    </subcellularLocation>
    <subcellularLocation>
        <location evidence="1">Nucleus</location>
    </subcellularLocation>
</comment>
<dbReference type="KEGG" id="spu:582503"/>
<feature type="compositionally biased region" description="Basic and acidic residues" evidence="14">
    <location>
        <begin position="957"/>
        <end position="978"/>
    </location>
</feature>
<feature type="region of interest" description="Disordered" evidence="14">
    <location>
        <begin position="569"/>
        <end position="590"/>
    </location>
</feature>
<dbReference type="InterPro" id="IPR001357">
    <property type="entry name" value="BRCT_dom"/>
</dbReference>
<evidence type="ECO:0000256" key="9">
    <source>
        <dbReference type="ARBA" id="ARBA00022990"/>
    </source>
</evidence>
<evidence type="ECO:0000256" key="1">
    <source>
        <dbReference type="ARBA" id="ARBA00004123"/>
    </source>
</evidence>
<feature type="compositionally biased region" description="Basic and acidic residues" evidence="14">
    <location>
        <begin position="1231"/>
        <end position="1242"/>
    </location>
</feature>
<name>A0A7M7NQY9_STRPU</name>
<protein>
    <recommendedName>
        <fullName evidence="3">Mediator of DNA damage checkpoint protein 1</fullName>
    </recommendedName>
    <alternativeName>
        <fullName evidence="13">PAX transactivation activation domain-interacting protein</fullName>
    </alternativeName>
    <alternativeName>
        <fullName evidence="12">PAX-interacting protein 1</fullName>
    </alternativeName>
</protein>
<keyword evidence="11" id="KW-0131">Cell cycle</keyword>
<dbReference type="CDD" id="cd18441">
    <property type="entry name" value="BRCT_MDC1_rpt2"/>
    <property type="match status" value="1"/>
</dbReference>
<dbReference type="GO" id="GO:0005694">
    <property type="term" value="C:chromosome"/>
    <property type="evidence" value="ECO:0007669"/>
    <property type="project" value="UniProtKB-SubCell"/>
</dbReference>
<dbReference type="PANTHER" id="PTHR23196:SF1">
    <property type="entry name" value="PAX-INTERACTING PROTEIN 1"/>
    <property type="match status" value="1"/>
</dbReference>
<keyword evidence="17" id="KW-1185">Reference proteome</keyword>
<dbReference type="Gene3D" id="2.60.200.20">
    <property type="match status" value="1"/>
</dbReference>
<dbReference type="InterPro" id="IPR000253">
    <property type="entry name" value="FHA_dom"/>
</dbReference>
<feature type="compositionally biased region" description="Polar residues" evidence="14">
    <location>
        <begin position="667"/>
        <end position="682"/>
    </location>
</feature>
<dbReference type="Proteomes" id="UP000007110">
    <property type="component" value="Unassembled WGS sequence"/>
</dbReference>
<feature type="compositionally biased region" description="Basic residues" evidence="14">
    <location>
        <begin position="1053"/>
        <end position="1062"/>
    </location>
</feature>
<dbReference type="GeneID" id="582503"/>
<keyword evidence="5" id="KW-1017">Isopeptide bond</keyword>
<feature type="compositionally biased region" description="Acidic residues" evidence="14">
    <location>
        <begin position="238"/>
        <end position="250"/>
    </location>
</feature>
<dbReference type="InParanoid" id="A0A7M7NQY9"/>
<dbReference type="InterPro" id="IPR036420">
    <property type="entry name" value="BRCT_dom_sf"/>
</dbReference>
<dbReference type="Pfam" id="PF16770">
    <property type="entry name" value="RTT107_BRCT_5"/>
    <property type="match status" value="1"/>
</dbReference>
<accession>A0A7M7NQY9</accession>
<feature type="region of interest" description="Disordered" evidence="14">
    <location>
        <begin position="605"/>
        <end position="1634"/>
    </location>
</feature>
<dbReference type="PANTHER" id="PTHR23196">
    <property type="entry name" value="PAX TRANSCRIPTION ACTIVATION DOMAIN INTERACTING PROTEIN"/>
    <property type="match status" value="1"/>
</dbReference>
<feature type="compositionally biased region" description="Acidic residues" evidence="14">
    <location>
        <begin position="569"/>
        <end position="582"/>
    </location>
</feature>
<sequence>MDATQAIDFSDEESEEEHEHEPGQKKAVAFLHILAQKDVSASKHPIYEGDNFIGRHDSNSIHMPYKALSKQHACIEVQGNSHLIYDLDSRNKTRRGKMFLKPNVRYELRESDVIIFGDVKCQYIIQSEEDDDETGSETDSELMLQPPDSEDMDDKNSNEDENENETSFNLNDFLHPTQPCMPSPKLVFKTPRRLNEGKVFAADSDEESPNNSNAGRFGDDSFIPETQLSAKKKNDISAVEESDSDTDIDETGPFDILLASAQTQAVMATQAVDNMATLAVDNMETQAIDNMETQAIDNMATLAVDNMETQAVDNMATQAVDGMPTLAVDGMETQAVDNMETQAIDNMTTLAVDNMETQAVDNMATLAVDNMATLAVEDGETQAIDNIETQAIDNTATIAVDSMATQAVDYSPDSDSSDTDLDEVGQSMLEAPTQAVGLDGSRRQGTPREWSRTLVLDSSTASSDGDDSPVKQARSSRSIYDEPTQACDGIVSDSGSETDIEDRGTEAETQAVLGDSENEIDNMATVAIGQEEEEEDTTEDKETMETNSKIPITDTTWDVENMATVPIEMDDYDDDTDVEDSDDKGANSDTVKIKDMADMATIAIATANDDDDDDTDVEEGSKDEEEKSVINDTKLKDGNRDIIKEDKPIIAPSNSDHDDDNTEMEKNNSSQEYFLNYRTEQNPAAEEPPGSCEVEATQPYGGPSDDTSTEDVLSSNHGNDDGIDATQPYGGMNEEETMEEPTSATSITMALSFTQPYGTEGENKQSDSHDDDTEPIIPRETEEDIAMETGDSEIESTQAYGMQNSDTQVPDSQDGDDQPTTSSRFPDFKTQSPSKSCLKPPNTPERKATKARRVTFEPADNEEEGQESEGESQPLRRGSRSRGNQSRGEGQSSSSGSRVSRRNKDEKVDIETKDDVTSGRRSTRFEAVSDEAAAKPGRKRKVGALEPVSADSSAPATKDKSDAKMKRGEKQRGSKMEEDPNGDPVSVDEGLTMTDAKPTRKKEFDAENPRPSVRQGSKVKDERKLSDGSISSVGSEGSRAGRALKTIVQIGKKLTRMSKREKKSSEDSEPNATCNPVSDSVATRRPQRTAEVVDDGDSDDTASISSTASSVRDFAEVEPSTRPTRGTRNRKGSKKITEEHAGHVTPGARRSQRGGSEKEETTDLQESEKKAGSRTRRGGVAIETVETEVDGQSTQSRSRARKRELAIKGDETPSQDDDQGEVSTRRRKNERIHSQNDEEVSSKRTRRGTTQGVKPDVQEEEPIGNISTKRGEIPSKVVKPSTRGRAITQHAGGKEQGTQGETSVQADKESQETSTRRNRRATSESPEGSANETGETNVRHSGRRRTVPARFLNPDGKDKATGSHRSSLEQEAEDTSSSNAGVFAVPKALAKPSRKIQQKELPSSSQTAVEAETVQLSSRGRRSTAKIPEAAVEPVKEASRVSRKRGHEAPAAMSGTLCVEESKAEENKTTFNQRRGRATTRTSAAPSDDGKSEDLKEASRDSSRRGRVKPVEEPVSEKSSVTPTTRGSRAAVPAPTAKTSKEFKERGDRSTEGDKCNEVVKTRAKRGATATPPPCSPAKRPRQATIPTSQSSPSSSPATRSGHQAYQTSTLSPATRSGHQTDQTSALSPSLRRRLSDVRPKVMFTGVMDGSWQKTVTTLGGELVDSVHECTHLITDKVRRTVKFLCCMARGIIIITPNWLEDSKTAKMFIDPGPFQLKDKASERQHGFNLQTSLQKASQARLLTGYKIHVTPGVKPEPQQMKDIITCAGAQYVAKLPIKSSQQTVVVSCDGDKSLWAGLSKAGNLLVSSEFILTGILRQDVLLKDYKLK</sequence>
<feature type="compositionally biased region" description="Polar residues" evidence="14">
    <location>
        <begin position="818"/>
        <end position="835"/>
    </location>
</feature>
<dbReference type="Gene3D" id="3.40.50.10190">
    <property type="entry name" value="BRCT domain"/>
    <property type="match status" value="2"/>
</dbReference>
<feature type="compositionally biased region" description="Basic and acidic residues" evidence="14">
    <location>
        <begin position="997"/>
        <end position="1008"/>
    </location>
</feature>
<feature type="compositionally biased region" description="Polar residues" evidence="14">
    <location>
        <begin position="795"/>
        <end position="811"/>
    </location>
</feature>
<feature type="compositionally biased region" description="Basic and acidic residues" evidence="14">
    <location>
        <begin position="1539"/>
        <end position="1561"/>
    </location>
</feature>
<keyword evidence="10" id="KW-0539">Nucleus</keyword>
<dbReference type="EnsemblMetazoa" id="XM_030983462">
    <property type="protein sequence ID" value="XP_030839322"/>
    <property type="gene ID" value="LOC582503"/>
</dbReference>
<feature type="compositionally biased region" description="Acidic residues" evidence="14">
    <location>
        <begin position="608"/>
        <end position="623"/>
    </location>
</feature>
<organism evidence="16 17">
    <name type="scientific">Strongylocentrotus purpuratus</name>
    <name type="common">Purple sea urchin</name>
    <dbReference type="NCBI Taxonomy" id="7668"/>
    <lineage>
        <taxon>Eukaryota</taxon>
        <taxon>Metazoa</taxon>
        <taxon>Echinodermata</taxon>
        <taxon>Eleutherozoa</taxon>
        <taxon>Echinozoa</taxon>
        <taxon>Echinoidea</taxon>
        <taxon>Euechinoidea</taxon>
        <taxon>Echinacea</taxon>
        <taxon>Camarodonta</taxon>
        <taxon>Echinidea</taxon>
        <taxon>Strongylocentrotidae</taxon>
        <taxon>Strongylocentrotus</taxon>
    </lineage>
</organism>
<feature type="compositionally biased region" description="Basic and acidic residues" evidence="14">
    <location>
        <begin position="902"/>
        <end position="918"/>
    </location>
</feature>
<dbReference type="OrthoDB" id="342264at2759"/>
<feature type="compositionally biased region" description="Acidic residues" evidence="14">
    <location>
        <begin position="781"/>
        <end position="794"/>
    </location>
</feature>
<evidence type="ECO:0000313" key="16">
    <source>
        <dbReference type="EnsemblMetazoa" id="XP_030839322"/>
    </source>
</evidence>
<feature type="region of interest" description="Disordered" evidence="14">
    <location>
        <begin position="1"/>
        <end position="23"/>
    </location>
</feature>
<evidence type="ECO:0000256" key="10">
    <source>
        <dbReference type="ARBA" id="ARBA00023242"/>
    </source>
</evidence>
<feature type="compositionally biased region" description="Polar residues" evidence="14">
    <location>
        <begin position="1400"/>
        <end position="1418"/>
    </location>
</feature>
<evidence type="ECO:0000259" key="15">
    <source>
        <dbReference type="PROSITE" id="PS50172"/>
    </source>
</evidence>
<feature type="compositionally biased region" description="Basic and acidic residues" evidence="14">
    <location>
        <begin position="624"/>
        <end position="648"/>
    </location>
</feature>
<feature type="compositionally biased region" description="Polar residues" evidence="14">
    <location>
        <begin position="1070"/>
        <end position="1081"/>
    </location>
</feature>
<dbReference type="RefSeq" id="XP_030839322.1">
    <property type="nucleotide sequence ID" value="XM_030983462.1"/>
</dbReference>
<feature type="compositionally biased region" description="Low complexity" evidence="14">
    <location>
        <begin position="1585"/>
        <end position="1601"/>
    </location>
</feature>
<feature type="compositionally biased region" description="Basic residues" evidence="14">
    <location>
        <begin position="1125"/>
        <end position="1134"/>
    </location>
</feature>
<keyword evidence="9" id="KW-0007">Acetylation</keyword>
<feature type="compositionally biased region" description="Polar residues" evidence="14">
    <location>
        <begin position="740"/>
        <end position="757"/>
    </location>
</feature>
<evidence type="ECO:0000256" key="7">
    <source>
        <dbReference type="ARBA" id="ARBA00022763"/>
    </source>
</evidence>
<feature type="compositionally biased region" description="Polar residues" evidence="14">
    <location>
        <begin position="1296"/>
        <end position="1305"/>
    </location>
</feature>
<evidence type="ECO:0000256" key="8">
    <source>
        <dbReference type="ARBA" id="ARBA00022843"/>
    </source>
</evidence>
<feature type="compositionally biased region" description="Acidic residues" evidence="14">
    <location>
        <begin position="128"/>
        <end position="140"/>
    </location>
</feature>
<dbReference type="SUPFAM" id="SSF52113">
    <property type="entry name" value="BRCT domain"/>
    <property type="match status" value="1"/>
</dbReference>
<keyword evidence="8" id="KW-0832">Ubl conjugation</keyword>
<dbReference type="OMA" id="PRTRQNE"/>
<dbReference type="InterPro" id="IPR008984">
    <property type="entry name" value="SMAD_FHA_dom_sf"/>
</dbReference>
<keyword evidence="4" id="KW-0158">Chromosome</keyword>
<evidence type="ECO:0000256" key="4">
    <source>
        <dbReference type="ARBA" id="ARBA00022454"/>
    </source>
</evidence>
<evidence type="ECO:0000256" key="12">
    <source>
        <dbReference type="ARBA" id="ARBA00023858"/>
    </source>
</evidence>
<dbReference type="Pfam" id="PF16589">
    <property type="entry name" value="BRCT_2"/>
    <property type="match status" value="1"/>
</dbReference>
<dbReference type="GO" id="GO:0006974">
    <property type="term" value="P:DNA damage response"/>
    <property type="evidence" value="ECO:0007669"/>
    <property type="project" value="UniProtKB-KW"/>
</dbReference>
<feature type="compositionally biased region" description="Basic and acidic residues" evidence="14">
    <location>
        <begin position="1488"/>
        <end position="1516"/>
    </location>
</feature>
<feature type="compositionally biased region" description="Low complexity" evidence="14">
    <location>
        <begin position="881"/>
        <end position="898"/>
    </location>
</feature>
<evidence type="ECO:0000256" key="5">
    <source>
        <dbReference type="ARBA" id="ARBA00022499"/>
    </source>
</evidence>
<dbReference type="GO" id="GO:0005634">
    <property type="term" value="C:nucleus"/>
    <property type="evidence" value="ECO:0000318"/>
    <property type="project" value="GO_Central"/>
</dbReference>
<feature type="compositionally biased region" description="Polar residues" evidence="14">
    <location>
        <begin position="1323"/>
        <end position="1336"/>
    </location>
</feature>
<dbReference type="InterPro" id="IPR051579">
    <property type="entry name" value="DDR_Transcriptional_Reg"/>
</dbReference>
<dbReference type="SMART" id="SM00292">
    <property type="entry name" value="BRCT"/>
    <property type="match status" value="1"/>
</dbReference>
<dbReference type="SUPFAM" id="SSF49879">
    <property type="entry name" value="SMAD/FHA domain"/>
    <property type="match status" value="1"/>
</dbReference>
<proteinExistence type="predicted"/>
<feature type="compositionally biased region" description="Basic and acidic residues" evidence="14">
    <location>
        <begin position="1155"/>
        <end position="1171"/>
    </location>
</feature>
<keyword evidence="7" id="KW-0227">DNA damage</keyword>
<feature type="region of interest" description="Disordered" evidence="14">
    <location>
        <begin position="437"/>
        <end position="505"/>
    </location>
</feature>
<evidence type="ECO:0000256" key="3">
    <source>
        <dbReference type="ARBA" id="ARBA00015014"/>
    </source>
</evidence>
<evidence type="ECO:0000256" key="13">
    <source>
        <dbReference type="ARBA" id="ARBA00030146"/>
    </source>
</evidence>
<feature type="compositionally biased region" description="Polar residues" evidence="14">
    <location>
        <begin position="1602"/>
        <end position="1626"/>
    </location>
</feature>
<feature type="compositionally biased region" description="Basic and acidic residues" evidence="14">
    <location>
        <begin position="1306"/>
        <end position="1315"/>
    </location>
</feature>
<evidence type="ECO:0000313" key="17">
    <source>
        <dbReference type="Proteomes" id="UP000007110"/>
    </source>
</evidence>
<evidence type="ECO:0000256" key="14">
    <source>
        <dbReference type="SAM" id="MobiDB-lite"/>
    </source>
</evidence>
<reference evidence="16" key="2">
    <citation type="submission" date="2021-01" db="UniProtKB">
        <authorList>
            <consortium name="EnsemblMetazoa"/>
        </authorList>
    </citation>
    <scope>IDENTIFICATION</scope>
</reference>
<feature type="region of interest" description="Disordered" evidence="14">
    <location>
        <begin position="128"/>
        <end position="187"/>
    </location>
</feature>
<reference evidence="17" key="1">
    <citation type="submission" date="2015-02" db="EMBL/GenBank/DDBJ databases">
        <title>Genome sequencing for Strongylocentrotus purpuratus.</title>
        <authorList>
            <person name="Murali S."/>
            <person name="Liu Y."/>
            <person name="Vee V."/>
            <person name="English A."/>
            <person name="Wang M."/>
            <person name="Skinner E."/>
            <person name="Han Y."/>
            <person name="Muzny D.M."/>
            <person name="Worley K.C."/>
            <person name="Gibbs R.A."/>
        </authorList>
    </citation>
    <scope>NUCLEOTIDE SEQUENCE</scope>
</reference>
<dbReference type="PROSITE" id="PS50172">
    <property type="entry name" value="BRCT"/>
    <property type="match status" value="1"/>
</dbReference>